<organism evidence="2 3">
    <name type="scientific">Sulfitobacter alexandrii</name>
    <dbReference type="NCBI Taxonomy" id="1917485"/>
    <lineage>
        <taxon>Bacteria</taxon>
        <taxon>Pseudomonadati</taxon>
        <taxon>Pseudomonadota</taxon>
        <taxon>Alphaproteobacteria</taxon>
        <taxon>Rhodobacterales</taxon>
        <taxon>Roseobacteraceae</taxon>
        <taxon>Sulfitobacter</taxon>
    </lineage>
</organism>
<keyword evidence="1" id="KW-1133">Transmembrane helix</keyword>
<proteinExistence type="predicted"/>
<dbReference type="STRING" id="1917485.BOO69_13090"/>
<reference evidence="2 3" key="1">
    <citation type="submission" date="2016-11" db="EMBL/GenBank/DDBJ databases">
        <title>Complete genome sequence of Sulfitobacter sp. AM1-D1, a toxic bacteria associated with marine dinoflagellate Alexandrium minutum in East China Sea.</title>
        <authorList>
            <person name="Yang Q."/>
            <person name="Zhang X."/>
            <person name="Tian X."/>
        </authorList>
    </citation>
    <scope>NUCLEOTIDE SEQUENCE [LARGE SCALE GENOMIC DNA]</scope>
    <source>
        <strain evidence="2 3">AM1-D1</strain>
    </source>
</reference>
<feature type="transmembrane region" description="Helical" evidence="1">
    <location>
        <begin position="51"/>
        <end position="75"/>
    </location>
</feature>
<gene>
    <name evidence="2" type="ORF">BOO69_13090</name>
</gene>
<dbReference type="KEGG" id="suam:BOO69_13090"/>
<dbReference type="AlphaFoldDB" id="A0A1J0WIS5"/>
<protein>
    <submittedName>
        <fullName evidence="2">Uncharacterized protein</fullName>
    </submittedName>
</protein>
<name>A0A1J0WIS5_9RHOB</name>
<evidence type="ECO:0000313" key="3">
    <source>
        <dbReference type="Proteomes" id="UP000181897"/>
    </source>
</evidence>
<accession>A0A1J0WIS5</accession>
<keyword evidence="3" id="KW-1185">Reference proteome</keyword>
<keyword evidence="1" id="KW-0812">Transmembrane</keyword>
<evidence type="ECO:0000256" key="1">
    <source>
        <dbReference type="SAM" id="Phobius"/>
    </source>
</evidence>
<evidence type="ECO:0000313" key="2">
    <source>
        <dbReference type="EMBL" id="APE44231.1"/>
    </source>
</evidence>
<dbReference type="Proteomes" id="UP000181897">
    <property type="component" value="Chromosome"/>
</dbReference>
<dbReference type="EMBL" id="CP018076">
    <property type="protein sequence ID" value="APE44231.1"/>
    <property type="molecule type" value="Genomic_DNA"/>
</dbReference>
<dbReference type="OrthoDB" id="7866534at2"/>
<keyword evidence="1" id="KW-0472">Membrane</keyword>
<sequence>MVETHDHFVARISNLGKKHAKMTHGYATKVGRDGLITVVPKRRRRGFPFKLLMMFALGFLGLKVFMVASVGPVTYNERLAKLESGTAIERAGAKVLSIDPVTEKLSAMTGPVLR</sequence>